<evidence type="ECO:0000313" key="7">
    <source>
        <dbReference type="EMBL" id="MBB5494786.1"/>
    </source>
</evidence>
<dbReference type="RefSeq" id="WP_184368776.1">
    <property type="nucleotide sequence ID" value="NZ_BAAAKM010000063.1"/>
</dbReference>
<dbReference type="GO" id="GO:0046854">
    <property type="term" value="P:phosphatidylinositol phosphate biosynthetic process"/>
    <property type="evidence" value="ECO:0007669"/>
    <property type="project" value="InterPro"/>
</dbReference>
<organism evidence="7 8">
    <name type="scientific">Nocardiopsis metallicus</name>
    <dbReference type="NCBI Taxonomy" id="179819"/>
    <lineage>
        <taxon>Bacteria</taxon>
        <taxon>Bacillati</taxon>
        <taxon>Actinomycetota</taxon>
        <taxon>Actinomycetes</taxon>
        <taxon>Streptosporangiales</taxon>
        <taxon>Nocardiopsidaceae</taxon>
        <taxon>Nocardiopsis</taxon>
    </lineage>
</organism>
<dbReference type="PANTHER" id="PTHR20854:SF4">
    <property type="entry name" value="INOSITOL-1-MONOPHOSPHATASE-RELATED"/>
    <property type="match status" value="1"/>
</dbReference>
<evidence type="ECO:0000256" key="3">
    <source>
        <dbReference type="ARBA" id="ARBA00022723"/>
    </source>
</evidence>
<comment type="cofactor">
    <cofactor evidence="6">
        <name>Mg(2+)</name>
        <dbReference type="ChEBI" id="CHEBI:18420"/>
    </cofactor>
</comment>
<dbReference type="GO" id="GO:0046872">
    <property type="term" value="F:metal ion binding"/>
    <property type="evidence" value="ECO:0007669"/>
    <property type="project" value="UniProtKB-KW"/>
</dbReference>
<dbReference type="SUPFAM" id="SSF56655">
    <property type="entry name" value="Carbohydrate phosphatase"/>
    <property type="match status" value="1"/>
</dbReference>
<dbReference type="Proteomes" id="UP000579647">
    <property type="component" value="Unassembled WGS sequence"/>
</dbReference>
<dbReference type="EMBL" id="JACHDO010000001">
    <property type="protein sequence ID" value="MBB5494786.1"/>
    <property type="molecule type" value="Genomic_DNA"/>
</dbReference>
<feature type="binding site" evidence="6">
    <location>
        <position position="82"/>
    </location>
    <ligand>
        <name>Mg(2+)</name>
        <dbReference type="ChEBI" id="CHEBI:18420"/>
        <label>1</label>
        <note>catalytic</note>
    </ligand>
</feature>
<gene>
    <name evidence="7" type="ORF">HNR07_005923</name>
</gene>
<dbReference type="EC" id="3.1.3.25" evidence="2"/>
<dbReference type="PANTHER" id="PTHR20854">
    <property type="entry name" value="INOSITOL MONOPHOSPHATASE"/>
    <property type="match status" value="1"/>
</dbReference>
<sequence>MRNLSNLLGLAHQAMDLAVERFRPPAHVSAKDERDLVTDIDLDVERTVRAHMARATPELGFLGEEGGHTGPTSAFWVLDPVDGTANFARGLPVCGISLALVRGSAPVVGVIALPLLGRRYWAAAGHGAHRDGESIRASQRTRLAEAMVALGDYGTGQGAQERNLIAFALDQELAARVERLRRLGSAAADLALVADGTLDASLTLGNHPWDMAAGALIARESGAVVADSDGSDHTTASVCTLAMAPGLSEELLGLVAAAVRGTAYAPSLPR</sequence>
<evidence type="ECO:0000256" key="4">
    <source>
        <dbReference type="ARBA" id="ARBA00022801"/>
    </source>
</evidence>
<feature type="binding site" evidence="6">
    <location>
        <position position="210"/>
    </location>
    <ligand>
        <name>Mg(2+)</name>
        <dbReference type="ChEBI" id="CHEBI:18420"/>
        <label>1</label>
        <note>catalytic</note>
    </ligand>
</feature>
<dbReference type="GO" id="GO:0006020">
    <property type="term" value="P:inositol metabolic process"/>
    <property type="evidence" value="ECO:0007669"/>
    <property type="project" value="TreeGrafter"/>
</dbReference>
<keyword evidence="4 7" id="KW-0378">Hydrolase</keyword>
<dbReference type="CDD" id="cd01637">
    <property type="entry name" value="IMPase_like"/>
    <property type="match status" value="1"/>
</dbReference>
<evidence type="ECO:0000256" key="6">
    <source>
        <dbReference type="PIRSR" id="PIRSR600760-2"/>
    </source>
</evidence>
<keyword evidence="5 6" id="KW-0460">Magnesium</keyword>
<dbReference type="Gene3D" id="3.30.540.10">
    <property type="entry name" value="Fructose-1,6-Bisphosphatase, subunit A, domain 1"/>
    <property type="match status" value="1"/>
</dbReference>
<dbReference type="InterPro" id="IPR000760">
    <property type="entry name" value="Inositol_monophosphatase-like"/>
</dbReference>
<dbReference type="Gene3D" id="3.40.190.80">
    <property type="match status" value="1"/>
</dbReference>
<protein>
    <recommendedName>
        <fullName evidence="2">inositol-phosphate phosphatase</fullName>
        <ecNumber evidence="2">3.1.3.25</ecNumber>
    </recommendedName>
</protein>
<name>A0A840WT53_9ACTN</name>
<evidence type="ECO:0000256" key="1">
    <source>
        <dbReference type="ARBA" id="ARBA00001033"/>
    </source>
</evidence>
<keyword evidence="8" id="KW-1185">Reference proteome</keyword>
<dbReference type="InterPro" id="IPR020583">
    <property type="entry name" value="Inositol_monoP_metal-BS"/>
</dbReference>
<dbReference type="PROSITE" id="PS00630">
    <property type="entry name" value="IMP_2"/>
    <property type="match status" value="1"/>
</dbReference>
<reference evidence="7 8" key="1">
    <citation type="submission" date="2020-08" db="EMBL/GenBank/DDBJ databases">
        <title>Sequencing the genomes of 1000 actinobacteria strains.</title>
        <authorList>
            <person name="Klenk H.-P."/>
        </authorList>
    </citation>
    <scope>NUCLEOTIDE SEQUENCE [LARGE SCALE GENOMIC DNA]</scope>
    <source>
        <strain evidence="7 8">DSM 44598</strain>
    </source>
</reference>
<evidence type="ECO:0000256" key="5">
    <source>
        <dbReference type="ARBA" id="ARBA00022842"/>
    </source>
</evidence>
<dbReference type="InterPro" id="IPR020550">
    <property type="entry name" value="Inositol_monophosphatase_CS"/>
</dbReference>
<dbReference type="AlphaFoldDB" id="A0A840WT53"/>
<comment type="catalytic activity">
    <reaction evidence="1">
        <text>a myo-inositol phosphate + H2O = myo-inositol + phosphate</text>
        <dbReference type="Rhea" id="RHEA:24056"/>
        <dbReference type="ChEBI" id="CHEBI:15377"/>
        <dbReference type="ChEBI" id="CHEBI:17268"/>
        <dbReference type="ChEBI" id="CHEBI:43474"/>
        <dbReference type="ChEBI" id="CHEBI:84139"/>
        <dbReference type="EC" id="3.1.3.25"/>
    </reaction>
</comment>
<dbReference type="PRINTS" id="PR00377">
    <property type="entry name" value="IMPHPHTASES"/>
</dbReference>
<comment type="caution">
    <text evidence="7">The sequence shown here is derived from an EMBL/GenBank/DDBJ whole genome shotgun (WGS) entry which is preliminary data.</text>
</comment>
<dbReference type="GO" id="GO:0007165">
    <property type="term" value="P:signal transduction"/>
    <property type="evidence" value="ECO:0007669"/>
    <property type="project" value="TreeGrafter"/>
</dbReference>
<proteinExistence type="predicted"/>
<accession>A0A840WT53</accession>
<feature type="binding site" evidence="6">
    <location>
        <position position="79"/>
    </location>
    <ligand>
        <name>Mg(2+)</name>
        <dbReference type="ChEBI" id="CHEBI:18420"/>
        <label>1</label>
        <note>catalytic</note>
    </ligand>
</feature>
<feature type="binding site" evidence="6">
    <location>
        <position position="64"/>
    </location>
    <ligand>
        <name>Mg(2+)</name>
        <dbReference type="ChEBI" id="CHEBI:18420"/>
        <label>1</label>
        <note>catalytic</note>
    </ligand>
</feature>
<dbReference type="GO" id="GO:0008934">
    <property type="term" value="F:inositol monophosphate 1-phosphatase activity"/>
    <property type="evidence" value="ECO:0007669"/>
    <property type="project" value="TreeGrafter"/>
</dbReference>
<keyword evidence="3 6" id="KW-0479">Metal-binding</keyword>
<evidence type="ECO:0000313" key="8">
    <source>
        <dbReference type="Proteomes" id="UP000579647"/>
    </source>
</evidence>
<dbReference type="Pfam" id="PF00459">
    <property type="entry name" value="Inositol_P"/>
    <property type="match status" value="1"/>
</dbReference>
<evidence type="ECO:0000256" key="2">
    <source>
        <dbReference type="ARBA" id="ARBA00013106"/>
    </source>
</evidence>
<dbReference type="PROSITE" id="PS00629">
    <property type="entry name" value="IMP_1"/>
    <property type="match status" value="1"/>
</dbReference>